<evidence type="ECO:0000313" key="2">
    <source>
        <dbReference type="Proteomes" id="UP000282195"/>
    </source>
</evidence>
<proteinExistence type="predicted"/>
<dbReference type="Proteomes" id="UP000282195">
    <property type="component" value="Chromosome"/>
</dbReference>
<organism evidence="1 2">
    <name type="scientific">Rhizobium jaguaris</name>
    <dbReference type="NCBI Taxonomy" id="1312183"/>
    <lineage>
        <taxon>Bacteria</taxon>
        <taxon>Pseudomonadati</taxon>
        <taxon>Pseudomonadota</taxon>
        <taxon>Alphaproteobacteria</taxon>
        <taxon>Hyphomicrobiales</taxon>
        <taxon>Rhizobiaceae</taxon>
        <taxon>Rhizobium/Agrobacterium group</taxon>
        <taxon>Rhizobium</taxon>
    </lineage>
</organism>
<protein>
    <submittedName>
        <fullName evidence="1">Uncharacterized protein</fullName>
    </submittedName>
</protein>
<accession>A0A387FH23</accession>
<dbReference type="AlphaFoldDB" id="A0A387FH23"/>
<sequence>MQVVSSFHFRQSHGNTFLRQIHTNEILGNPARYASVIRRLKCSDTTQSKPTSKIDILFYIFLCLEMLALAQTQSQFVHVHLDVAFDPISINCNVLKRYFSSHSELLSTMWFDQSANWPRFRTKTIISVLIFEALLSPEHFIEHG</sequence>
<dbReference type="EMBL" id="CP032694">
    <property type="protein sequence ID" value="AYG57819.1"/>
    <property type="molecule type" value="Genomic_DNA"/>
</dbReference>
<dbReference type="KEGG" id="rjg:CCGE525_02590"/>
<reference evidence="1 2" key="1">
    <citation type="submission" date="2018-10" db="EMBL/GenBank/DDBJ databases">
        <title>Rhizobium etli, R. leguminosarum and a new Rhizobium genospecies from Phaseolus dumosus.</title>
        <authorList>
            <person name="Ramirez-Puebla S.T."/>
            <person name="Rogel-Hernandez M.A."/>
            <person name="Guerrero G."/>
            <person name="Ormeno-Orrillo E."/>
            <person name="Martinez-Romero J.C."/>
            <person name="Negrete-Yankelevich S."/>
            <person name="Martinez-Romero E."/>
        </authorList>
    </citation>
    <scope>NUCLEOTIDE SEQUENCE [LARGE SCALE GENOMIC DNA]</scope>
    <source>
        <strain evidence="1 2">CCGE525</strain>
    </source>
</reference>
<gene>
    <name evidence="1" type="ORF">CCGE525_02590</name>
</gene>
<evidence type="ECO:0000313" key="1">
    <source>
        <dbReference type="EMBL" id="AYG57819.1"/>
    </source>
</evidence>
<keyword evidence="2" id="KW-1185">Reference proteome</keyword>
<name>A0A387FH23_9HYPH</name>